<sequence>MNLNKIFLIGRLTQDPEKRTMPSGQSVVNFGLATNRYWKSSTGEKKEETQFHNIVLFGQLADVASQYLTKGNMAFIEGRVQYRNWDGKDGQKHYKTEIIAISLQLPPKGSSIGSGKNSFTKKEQAQSKKEEVPIISEDNIDFEEDMPF</sequence>
<organism evidence="5 6">
    <name type="scientific">Candidatus Roizmanbacteria bacterium GW2011_GWA2_32_13</name>
    <dbReference type="NCBI Taxonomy" id="1618475"/>
    <lineage>
        <taxon>Bacteria</taxon>
        <taxon>Candidatus Roizmaniibacteriota</taxon>
    </lineage>
</organism>
<dbReference type="CDD" id="cd04496">
    <property type="entry name" value="SSB_OBF"/>
    <property type="match status" value="1"/>
</dbReference>
<evidence type="ECO:0000256" key="4">
    <source>
        <dbReference type="SAM" id="MobiDB-lite"/>
    </source>
</evidence>
<gene>
    <name evidence="5" type="ORF">UR23_C0043G0009</name>
</gene>
<dbReference type="Proteomes" id="UP000034349">
    <property type="component" value="Unassembled WGS sequence"/>
</dbReference>
<dbReference type="Pfam" id="PF00436">
    <property type="entry name" value="SSB"/>
    <property type="match status" value="1"/>
</dbReference>
<dbReference type="InterPro" id="IPR000424">
    <property type="entry name" value="Primosome_PriB/ssb"/>
</dbReference>
<dbReference type="GO" id="GO:0009295">
    <property type="term" value="C:nucleoid"/>
    <property type="evidence" value="ECO:0007669"/>
    <property type="project" value="TreeGrafter"/>
</dbReference>
<dbReference type="SUPFAM" id="SSF50249">
    <property type="entry name" value="Nucleic acid-binding proteins"/>
    <property type="match status" value="1"/>
</dbReference>
<evidence type="ECO:0000256" key="2">
    <source>
        <dbReference type="HAMAP-Rule" id="MF_00984"/>
    </source>
</evidence>
<dbReference type="Gene3D" id="2.40.50.140">
    <property type="entry name" value="Nucleic acid-binding proteins"/>
    <property type="match status" value="1"/>
</dbReference>
<dbReference type="HAMAP" id="MF_00984">
    <property type="entry name" value="SSB"/>
    <property type="match status" value="1"/>
</dbReference>
<comment type="caution">
    <text evidence="5">The sequence shown here is derived from an EMBL/GenBank/DDBJ whole genome shotgun (WGS) entry which is preliminary data.</text>
</comment>
<evidence type="ECO:0000313" key="5">
    <source>
        <dbReference type="EMBL" id="KKP33431.1"/>
    </source>
</evidence>
<feature type="compositionally biased region" description="Acidic residues" evidence="4">
    <location>
        <begin position="138"/>
        <end position="148"/>
    </location>
</feature>
<dbReference type="InterPro" id="IPR012340">
    <property type="entry name" value="NA-bd_OB-fold"/>
</dbReference>
<evidence type="ECO:0000313" key="6">
    <source>
        <dbReference type="Proteomes" id="UP000034349"/>
    </source>
</evidence>
<dbReference type="NCBIfam" id="TIGR00621">
    <property type="entry name" value="ssb"/>
    <property type="match status" value="1"/>
</dbReference>
<dbReference type="EMBL" id="LBOK01000043">
    <property type="protein sequence ID" value="KKP33431.1"/>
    <property type="molecule type" value="Genomic_DNA"/>
</dbReference>
<dbReference type="GO" id="GO:0006260">
    <property type="term" value="P:DNA replication"/>
    <property type="evidence" value="ECO:0007669"/>
    <property type="project" value="InterPro"/>
</dbReference>
<dbReference type="GO" id="GO:0003697">
    <property type="term" value="F:single-stranded DNA binding"/>
    <property type="evidence" value="ECO:0007669"/>
    <property type="project" value="UniProtKB-UniRule"/>
</dbReference>
<proteinExistence type="inferred from homology"/>
<evidence type="ECO:0000256" key="3">
    <source>
        <dbReference type="PIRNR" id="PIRNR002070"/>
    </source>
</evidence>
<feature type="compositionally biased region" description="Basic and acidic residues" evidence="4">
    <location>
        <begin position="120"/>
        <end position="132"/>
    </location>
</feature>
<protein>
    <recommendedName>
        <fullName evidence="2 3">Single-stranded DNA-binding protein</fullName>
        <shortName evidence="2">SSB</shortName>
    </recommendedName>
</protein>
<dbReference type="PANTHER" id="PTHR10302:SF27">
    <property type="entry name" value="SINGLE-STRANDED DNA-BINDING PROTEIN"/>
    <property type="match status" value="1"/>
</dbReference>
<name>A0A0F9Z444_9BACT</name>
<dbReference type="AlphaFoldDB" id="A0A0F9Z444"/>
<dbReference type="PANTHER" id="PTHR10302">
    <property type="entry name" value="SINGLE-STRANDED DNA-BINDING PROTEIN"/>
    <property type="match status" value="1"/>
</dbReference>
<keyword evidence="1 2" id="KW-0238">DNA-binding</keyword>
<comment type="caution">
    <text evidence="2">Lacks conserved residue(s) required for the propagation of feature annotation.</text>
</comment>
<evidence type="ECO:0000256" key="1">
    <source>
        <dbReference type="ARBA" id="ARBA00023125"/>
    </source>
</evidence>
<comment type="subunit">
    <text evidence="2">Homotetramer.</text>
</comment>
<feature type="region of interest" description="Disordered" evidence="4">
    <location>
        <begin position="109"/>
        <end position="148"/>
    </location>
</feature>
<dbReference type="InterPro" id="IPR011344">
    <property type="entry name" value="ssDNA-bd"/>
</dbReference>
<dbReference type="PROSITE" id="PS50935">
    <property type="entry name" value="SSB"/>
    <property type="match status" value="1"/>
</dbReference>
<accession>A0A0F9Z444</accession>
<dbReference type="PIRSF" id="PIRSF002070">
    <property type="entry name" value="SSB"/>
    <property type="match status" value="1"/>
</dbReference>
<reference evidence="5 6" key="1">
    <citation type="journal article" date="2015" name="Nature">
        <title>rRNA introns, odd ribosomes, and small enigmatic genomes across a large radiation of phyla.</title>
        <authorList>
            <person name="Brown C.T."/>
            <person name="Hug L.A."/>
            <person name="Thomas B.C."/>
            <person name="Sharon I."/>
            <person name="Castelle C.J."/>
            <person name="Singh A."/>
            <person name="Wilkins M.J."/>
            <person name="Williams K.H."/>
            <person name="Banfield J.F."/>
        </authorList>
    </citation>
    <scope>NUCLEOTIDE SEQUENCE [LARGE SCALE GENOMIC DNA]</scope>
</reference>